<organism evidence="2 3">
    <name type="scientific">Nonomuraea insulae</name>
    <dbReference type="NCBI Taxonomy" id="1616787"/>
    <lineage>
        <taxon>Bacteria</taxon>
        <taxon>Bacillati</taxon>
        <taxon>Actinomycetota</taxon>
        <taxon>Actinomycetes</taxon>
        <taxon>Streptosporangiales</taxon>
        <taxon>Streptosporangiaceae</taxon>
        <taxon>Nonomuraea</taxon>
    </lineage>
</organism>
<dbReference type="InterPro" id="IPR023393">
    <property type="entry name" value="START-like_dom_sf"/>
</dbReference>
<feature type="compositionally biased region" description="Polar residues" evidence="1">
    <location>
        <begin position="203"/>
        <end position="212"/>
    </location>
</feature>
<reference evidence="3" key="1">
    <citation type="journal article" date="2019" name="Int. J. Syst. Evol. Microbiol.">
        <title>The Global Catalogue of Microorganisms (GCM) 10K type strain sequencing project: providing services to taxonomists for standard genome sequencing and annotation.</title>
        <authorList>
            <consortium name="The Broad Institute Genomics Platform"/>
            <consortium name="The Broad Institute Genome Sequencing Center for Infectious Disease"/>
            <person name="Wu L."/>
            <person name="Ma J."/>
        </authorList>
    </citation>
    <scope>NUCLEOTIDE SEQUENCE [LARGE SCALE GENOMIC DNA]</scope>
    <source>
        <strain evidence="3">CCUG 53903</strain>
    </source>
</reference>
<sequence length="212" mass="22502">MISITEEIAVPSPRARVWEVISNPADVVSCINGAELGAAHDDGSFDGTLVVKFGAVRVRFAAQVTLELAEDEREGRLSARGRDGQRATRFTAEATFRVVEGDGPGDARVAVNGEITINGKLASLVESGAGAVVTRMTREFSDQLLQRCAGPVPVAEQVAATTTGQAPRPAGLFGRLRVWWARLLERRRPAAPVPGRAQEQSKEGSSGNAQAE</sequence>
<dbReference type="InterPro" id="IPR010419">
    <property type="entry name" value="CO_DH_gsu"/>
</dbReference>
<dbReference type="Proteomes" id="UP001596058">
    <property type="component" value="Unassembled WGS sequence"/>
</dbReference>
<proteinExistence type="predicted"/>
<keyword evidence="3" id="KW-1185">Reference proteome</keyword>
<dbReference type="EMBL" id="JBHSPA010000031">
    <property type="protein sequence ID" value="MFC5827828.1"/>
    <property type="molecule type" value="Genomic_DNA"/>
</dbReference>
<dbReference type="PANTHER" id="PTHR38588">
    <property type="entry name" value="BLL0334 PROTEIN"/>
    <property type="match status" value="1"/>
</dbReference>
<comment type="caution">
    <text evidence="2">The sequence shown here is derived from an EMBL/GenBank/DDBJ whole genome shotgun (WGS) entry which is preliminary data.</text>
</comment>
<dbReference type="RefSeq" id="WP_379517330.1">
    <property type="nucleotide sequence ID" value="NZ_JBHSPA010000031.1"/>
</dbReference>
<evidence type="ECO:0000313" key="2">
    <source>
        <dbReference type="EMBL" id="MFC5827828.1"/>
    </source>
</evidence>
<evidence type="ECO:0000313" key="3">
    <source>
        <dbReference type="Proteomes" id="UP001596058"/>
    </source>
</evidence>
<gene>
    <name evidence="2" type="ORF">ACFPZ3_28540</name>
</gene>
<dbReference type="Gene3D" id="3.30.530.20">
    <property type="match status" value="1"/>
</dbReference>
<feature type="region of interest" description="Disordered" evidence="1">
    <location>
        <begin position="189"/>
        <end position="212"/>
    </location>
</feature>
<evidence type="ECO:0000256" key="1">
    <source>
        <dbReference type="SAM" id="MobiDB-lite"/>
    </source>
</evidence>
<name>A0ABW1CSB9_9ACTN</name>
<dbReference type="PANTHER" id="PTHR38588:SF1">
    <property type="entry name" value="BLL0334 PROTEIN"/>
    <property type="match status" value="1"/>
</dbReference>
<accession>A0ABW1CSB9</accession>
<protein>
    <submittedName>
        <fullName evidence="2">SRPBCC domain-containing protein</fullName>
    </submittedName>
</protein>
<dbReference type="Pfam" id="PF06240">
    <property type="entry name" value="COXG"/>
    <property type="match status" value="1"/>
</dbReference>
<dbReference type="SUPFAM" id="SSF55961">
    <property type="entry name" value="Bet v1-like"/>
    <property type="match status" value="1"/>
</dbReference>